<geneLocation type="plasmid" evidence="2 3">
    <name>pYZ1</name>
</geneLocation>
<keyword evidence="1" id="KW-0472">Membrane</keyword>
<keyword evidence="2" id="KW-0614">Plasmid</keyword>
<dbReference type="RefSeq" id="WP_108546832.1">
    <property type="nucleotide sequence ID" value="NZ_CP028902.1"/>
</dbReference>
<keyword evidence="1" id="KW-0812">Transmembrane</keyword>
<dbReference type="AlphaFoldDB" id="A0A2R4VQ12"/>
<gene>
    <name evidence="2" type="ORF">A6A40_15630</name>
</gene>
<sequence>MASSTARHAAINRSALVRSGLFGALANLLVAGSALYATPLQSALWDGGGNGALLALVAVALGLFALHALLDFAQARELARLMPSAGAVAWLERVWLLDAVWAPIHLAILAMLHPLLGALALAGVAALAAMIALGATGPASPMTGPSQFGRLAGGEGFGGADAFLAGLRYCETVYRVLVVGMAAALLTRGDLQTGLFVAASLIGIAAMRTATRGAARWYGGRRAVAALPMTGRV</sequence>
<dbReference type="Proteomes" id="UP000077405">
    <property type="component" value="Plasmid pYZ1"/>
</dbReference>
<evidence type="ECO:0000313" key="2">
    <source>
        <dbReference type="EMBL" id="AWB06522.1"/>
    </source>
</evidence>
<dbReference type="OrthoDB" id="7305784at2"/>
<dbReference type="EMBL" id="CP028902">
    <property type="protein sequence ID" value="AWB06522.1"/>
    <property type="molecule type" value="Genomic_DNA"/>
</dbReference>
<keyword evidence="1" id="KW-1133">Transmembrane helix</keyword>
<feature type="transmembrane region" description="Helical" evidence="1">
    <location>
        <begin position="21"/>
        <end position="40"/>
    </location>
</feature>
<keyword evidence="3" id="KW-1185">Reference proteome</keyword>
<feature type="transmembrane region" description="Helical" evidence="1">
    <location>
        <begin position="52"/>
        <end position="73"/>
    </location>
</feature>
<organism evidence="2 3">
    <name type="scientific">Azospirillum humicireducens</name>
    <dbReference type="NCBI Taxonomy" id="1226968"/>
    <lineage>
        <taxon>Bacteria</taxon>
        <taxon>Pseudomonadati</taxon>
        <taxon>Pseudomonadota</taxon>
        <taxon>Alphaproteobacteria</taxon>
        <taxon>Rhodospirillales</taxon>
        <taxon>Azospirillaceae</taxon>
        <taxon>Azospirillum</taxon>
    </lineage>
</organism>
<evidence type="ECO:0000313" key="3">
    <source>
        <dbReference type="Proteomes" id="UP000077405"/>
    </source>
</evidence>
<name>A0A2R4VQ12_9PROT</name>
<feature type="transmembrane region" description="Helical" evidence="1">
    <location>
        <begin position="118"/>
        <end position="137"/>
    </location>
</feature>
<proteinExistence type="predicted"/>
<reference evidence="2 3" key="1">
    <citation type="submission" date="2018-04" db="EMBL/GenBank/DDBJ databases">
        <title>Complete genome sequence of the nitrogen-fixing bacterium Azospirillum humicireducens type strain SgZ-5.</title>
        <authorList>
            <person name="Yu Z."/>
        </authorList>
    </citation>
    <scope>NUCLEOTIDE SEQUENCE [LARGE SCALE GENOMIC DNA]</scope>
    <source>
        <strain evidence="2 3">SgZ-5</strain>
        <plasmid evidence="2 3">pYZ1</plasmid>
    </source>
</reference>
<protein>
    <submittedName>
        <fullName evidence="2">Uncharacterized protein</fullName>
    </submittedName>
</protein>
<evidence type="ECO:0000256" key="1">
    <source>
        <dbReference type="SAM" id="Phobius"/>
    </source>
</evidence>
<accession>A0A2R4VQ12</accession>
<dbReference type="KEGG" id="ahu:A6A40_15630"/>